<gene>
    <name evidence="2" type="ORF">B0T24DRAFT_639272</name>
</gene>
<sequence length="798" mass="88517">MGEKQQQTLCKFCAGLDLRDAIKRLALPDGTHSVAENAETTNFPGVPIQSPWHTKLSAIHNASASCVLCAAIMKGWAQSREQVVEENERDGMFDAENPPRDLHDPLIEIGAYLNASFVTLEVTRRRMTVFNGRDGHLLGVYLRATCRPKLRASYEAHDPVEAELRVFKESGDGEGPAVDRNSVASEVWQQTSNTTAIGAESALVVDELMSPNPLSQKSLGIVRGWISICLKDHGSACGPVYPDEEPSWRHMPTRVLEIVPGSAMVYLRVPSVTWPADSRYVALSHCWGRDGTPFTTTHKTLQGRMEGIQISELPRTFRDTVVLVASLGLRYVWIDSLCIIQDDMRDWETQAAEMANIYRKAYLVLGAANGPSDTVGFLEPRKVQDLVRWEQSSAEPSGICLQLLPAKGRRWTDRAGPDPLSLEPTNARAWCLQERELPMRALYYGSQQAFWECERMRASEDGNAVTQQGNHLMQLCLTGNIGDSVFARPQRGTGSESDQVNWVDWYGMIERYSTRQITKDTDRLPALSGLAQAVSRKIGGEYMAGLWKSGLLEGLMWYRAQPGSVLAVTPEYVAPSWSWASVTGSIKFPMYSWYHKRARWKAEMSDFESLAQYVNHTTEQKDLDPYGQLRGGHLTVKAPLLAVTSLRPCQANAPLISNLFGQEPSRPDAIDTAIEVEVGEEGATKKVWIEGGFDRPADGDIKVDGQVSVILLTRLPYILEDGFLEHCFGLIVVKEADGRYRRVGFVDGFLLELTGDPEAPDELGIVGYSHASEPQVDERPNSLAYDPLGLGKVEVTLC</sequence>
<proteinExistence type="predicted"/>
<dbReference type="InterPro" id="IPR010730">
    <property type="entry name" value="HET"/>
</dbReference>
<reference evidence="2" key="1">
    <citation type="journal article" date="2023" name="Mol. Phylogenet. Evol.">
        <title>Genome-scale phylogeny and comparative genomics of the fungal order Sordariales.</title>
        <authorList>
            <person name="Hensen N."/>
            <person name="Bonometti L."/>
            <person name="Westerberg I."/>
            <person name="Brannstrom I.O."/>
            <person name="Guillou S."/>
            <person name="Cros-Aarteil S."/>
            <person name="Calhoun S."/>
            <person name="Haridas S."/>
            <person name="Kuo A."/>
            <person name="Mondo S."/>
            <person name="Pangilinan J."/>
            <person name="Riley R."/>
            <person name="LaButti K."/>
            <person name="Andreopoulos B."/>
            <person name="Lipzen A."/>
            <person name="Chen C."/>
            <person name="Yan M."/>
            <person name="Daum C."/>
            <person name="Ng V."/>
            <person name="Clum A."/>
            <person name="Steindorff A."/>
            <person name="Ohm R.A."/>
            <person name="Martin F."/>
            <person name="Silar P."/>
            <person name="Natvig D.O."/>
            <person name="Lalanne C."/>
            <person name="Gautier V."/>
            <person name="Ament-Velasquez S.L."/>
            <person name="Kruys A."/>
            <person name="Hutchinson M.I."/>
            <person name="Powell A.J."/>
            <person name="Barry K."/>
            <person name="Miller A.N."/>
            <person name="Grigoriev I.V."/>
            <person name="Debuchy R."/>
            <person name="Gladieux P."/>
            <person name="Hiltunen Thoren M."/>
            <person name="Johannesson H."/>
        </authorList>
    </citation>
    <scope>NUCLEOTIDE SEQUENCE</scope>
    <source>
        <strain evidence="2">CBS 958.72</strain>
    </source>
</reference>
<dbReference type="Proteomes" id="UP001287356">
    <property type="component" value="Unassembled WGS sequence"/>
</dbReference>
<accession>A0AAE0JVN2</accession>
<dbReference type="EMBL" id="JAULSN010000009">
    <property type="protein sequence ID" value="KAK3365154.1"/>
    <property type="molecule type" value="Genomic_DNA"/>
</dbReference>
<feature type="domain" description="Heterokaryon incompatibility" evidence="1">
    <location>
        <begin position="280"/>
        <end position="434"/>
    </location>
</feature>
<protein>
    <submittedName>
        <fullName evidence="2">Heterokaryon incompatibility protein-domain-containing protein</fullName>
    </submittedName>
</protein>
<evidence type="ECO:0000313" key="3">
    <source>
        <dbReference type="Proteomes" id="UP001287356"/>
    </source>
</evidence>
<organism evidence="2 3">
    <name type="scientific">Lasiosphaeria ovina</name>
    <dbReference type="NCBI Taxonomy" id="92902"/>
    <lineage>
        <taxon>Eukaryota</taxon>
        <taxon>Fungi</taxon>
        <taxon>Dikarya</taxon>
        <taxon>Ascomycota</taxon>
        <taxon>Pezizomycotina</taxon>
        <taxon>Sordariomycetes</taxon>
        <taxon>Sordariomycetidae</taxon>
        <taxon>Sordariales</taxon>
        <taxon>Lasiosphaeriaceae</taxon>
        <taxon>Lasiosphaeria</taxon>
    </lineage>
</organism>
<dbReference type="PANTHER" id="PTHR33112">
    <property type="entry name" value="DOMAIN PROTEIN, PUTATIVE-RELATED"/>
    <property type="match status" value="1"/>
</dbReference>
<evidence type="ECO:0000259" key="1">
    <source>
        <dbReference type="Pfam" id="PF06985"/>
    </source>
</evidence>
<evidence type="ECO:0000313" key="2">
    <source>
        <dbReference type="EMBL" id="KAK3365154.1"/>
    </source>
</evidence>
<reference evidence="2" key="2">
    <citation type="submission" date="2023-06" db="EMBL/GenBank/DDBJ databases">
        <authorList>
            <consortium name="Lawrence Berkeley National Laboratory"/>
            <person name="Haridas S."/>
            <person name="Hensen N."/>
            <person name="Bonometti L."/>
            <person name="Westerberg I."/>
            <person name="Brannstrom I.O."/>
            <person name="Guillou S."/>
            <person name="Cros-Aarteil S."/>
            <person name="Calhoun S."/>
            <person name="Kuo A."/>
            <person name="Mondo S."/>
            <person name="Pangilinan J."/>
            <person name="Riley R."/>
            <person name="Labutti K."/>
            <person name="Andreopoulos B."/>
            <person name="Lipzen A."/>
            <person name="Chen C."/>
            <person name="Yanf M."/>
            <person name="Daum C."/>
            <person name="Ng V."/>
            <person name="Clum A."/>
            <person name="Steindorff A."/>
            <person name="Ohm R."/>
            <person name="Martin F."/>
            <person name="Silar P."/>
            <person name="Natvig D."/>
            <person name="Lalanne C."/>
            <person name="Gautier V."/>
            <person name="Ament-Velasquez S.L."/>
            <person name="Kruys A."/>
            <person name="Hutchinson M.I."/>
            <person name="Powell A.J."/>
            <person name="Barry K."/>
            <person name="Miller A.N."/>
            <person name="Grigoriev I.V."/>
            <person name="Debuchy R."/>
            <person name="Gladieux P."/>
            <person name="Thoren M.H."/>
            <person name="Johannesson H."/>
        </authorList>
    </citation>
    <scope>NUCLEOTIDE SEQUENCE</scope>
    <source>
        <strain evidence="2">CBS 958.72</strain>
    </source>
</reference>
<comment type="caution">
    <text evidence="2">The sequence shown here is derived from an EMBL/GenBank/DDBJ whole genome shotgun (WGS) entry which is preliminary data.</text>
</comment>
<dbReference type="PANTHER" id="PTHR33112:SF16">
    <property type="entry name" value="HETEROKARYON INCOMPATIBILITY DOMAIN-CONTAINING PROTEIN"/>
    <property type="match status" value="1"/>
</dbReference>
<dbReference type="AlphaFoldDB" id="A0AAE0JVN2"/>
<dbReference type="Pfam" id="PF06985">
    <property type="entry name" value="HET"/>
    <property type="match status" value="1"/>
</dbReference>
<name>A0AAE0JVN2_9PEZI</name>
<keyword evidence="3" id="KW-1185">Reference proteome</keyword>